<evidence type="ECO:0000256" key="6">
    <source>
        <dbReference type="SAM" id="MobiDB-lite"/>
    </source>
</evidence>
<feature type="compositionally biased region" description="Low complexity" evidence="6">
    <location>
        <begin position="95"/>
        <end position="118"/>
    </location>
</feature>
<dbReference type="Pfam" id="PF04505">
    <property type="entry name" value="CD225"/>
    <property type="match status" value="1"/>
</dbReference>
<evidence type="ECO:0000256" key="5">
    <source>
        <dbReference type="ARBA" id="ARBA00023136"/>
    </source>
</evidence>
<sequence length="210" mass="22213">MADEDAPPPYEEAIGNAPPSTVPTKRPVPSAPPPAVFNTGYVPPQGDQGGNPWAYPTTSGYPHGSGGGYGQQQGFQLHGHNSGHPPSPRQGFTSGQQPGYQPQQQCSYPNPNQQNQPSGPDRARRANNTNYAIRSNMCLAVCATVCCWPVGLIAIMSECEARDAVQNGDLAHAKEASDKARSMSWISIFVGGCVIGFAVFFGLLVGLTSR</sequence>
<comment type="subcellular location">
    <subcellularLocation>
        <location evidence="1">Membrane</location>
    </subcellularLocation>
</comment>
<evidence type="ECO:0000256" key="7">
    <source>
        <dbReference type="SAM" id="Phobius"/>
    </source>
</evidence>
<evidence type="ECO:0000256" key="3">
    <source>
        <dbReference type="ARBA" id="ARBA00022692"/>
    </source>
</evidence>
<dbReference type="InterPro" id="IPR051423">
    <property type="entry name" value="CD225/Dispanin"/>
</dbReference>
<dbReference type="PANTHER" id="PTHR14948">
    <property type="entry name" value="NG5"/>
    <property type="match status" value="1"/>
</dbReference>
<evidence type="ECO:0000256" key="4">
    <source>
        <dbReference type="ARBA" id="ARBA00022989"/>
    </source>
</evidence>
<proteinExistence type="inferred from homology"/>
<feature type="region of interest" description="Disordered" evidence="6">
    <location>
        <begin position="1"/>
        <end position="125"/>
    </location>
</feature>
<evidence type="ECO:0000256" key="2">
    <source>
        <dbReference type="ARBA" id="ARBA00006843"/>
    </source>
</evidence>
<organism evidence="8 9">
    <name type="scientific">Littorina saxatilis</name>
    <dbReference type="NCBI Taxonomy" id="31220"/>
    <lineage>
        <taxon>Eukaryota</taxon>
        <taxon>Metazoa</taxon>
        <taxon>Spiralia</taxon>
        <taxon>Lophotrochozoa</taxon>
        <taxon>Mollusca</taxon>
        <taxon>Gastropoda</taxon>
        <taxon>Caenogastropoda</taxon>
        <taxon>Littorinimorpha</taxon>
        <taxon>Littorinoidea</taxon>
        <taxon>Littorinidae</taxon>
        <taxon>Littorina</taxon>
    </lineage>
</organism>
<protein>
    <recommendedName>
        <fullName evidence="10">Proline-rich transmembrane protein 1</fullName>
    </recommendedName>
</protein>
<evidence type="ECO:0000313" key="9">
    <source>
        <dbReference type="Proteomes" id="UP001374579"/>
    </source>
</evidence>
<evidence type="ECO:0000256" key="1">
    <source>
        <dbReference type="ARBA" id="ARBA00004370"/>
    </source>
</evidence>
<keyword evidence="9" id="KW-1185">Reference proteome</keyword>
<gene>
    <name evidence="8" type="ORF">V1264_003520</name>
</gene>
<keyword evidence="3 7" id="KW-0812">Transmembrane</keyword>
<dbReference type="InterPro" id="IPR007593">
    <property type="entry name" value="CD225/Dispanin_fam"/>
</dbReference>
<reference evidence="8 9" key="1">
    <citation type="submission" date="2024-02" db="EMBL/GenBank/DDBJ databases">
        <title>Chromosome-scale genome assembly of the rough periwinkle Littorina saxatilis.</title>
        <authorList>
            <person name="De Jode A."/>
            <person name="Faria R."/>
            <person name="Formenti G."/>
            <person name="Sims Y."/>
            <person name="Smith T.P."/>
            <person name="Tracey A."/>
            <person name="Wood J.M.D."/>
            <person name="Zagrodzka Z.B."/>
            <person name="Johannesson K."/>
            <person name="Butlin R.K."/>
            <person name="Leder E.H."/>
        </authorList>
    </citation>
    <scope>NUCLEOTIDE SEQUENCE [LARGE SCALE GENOMIC DNA]</scope>
    <source>
        <strain evidence="8">Snail1</strain>
        <tissue evidence="8">Muscle</tissue>
    </source>
</reference>
<dbReference type="GO" id="GO:0016020">
    <property type="term" value="C:membrane"/>
    <property type="evidence" value="ECO:0007669"/>
    <property type="project" value="UniProtKB-SubCell"/>
</dbReference>
<comment type="similarity">
    <text evidence="2">Belongs to the CD225/Dispanin family.</text>
</comment>
<feature type="transmembrane region" description="Helical" evidence="7">
    <location>
        <begin position="185"/>
        <end position="207"/>
    </location>
</feature>
<evidence type="ECO:0000313" key="8">
    <source>
        <dbReference type="EMBL" id="KAK7099374.1"/>
    </source>
</evidence>
<accession>A0AAN9B625</accession>
<comment type="caution">
    <text evidence="8">The sequence shown here is derived from an EMBL/GenBank/DDBJ whole genome shotgun (WGS) entry which is preliminary data.</text>
</comment>
<name>A0AAN9B625_9CAEN</name>
<keyword evidence="4 7" id="KW-1133">Transmembrane helix</keyword>
<keyword evidence="5 7" id="KW-0472">Membrane</keyword>
<dbReference type="AlphaFoldDB" id="A0AAN9B625"/>
<dbReference type="PANTHER" id="PTHR14948:SF25">
    <property type="entry name" value="DUF4190 DOMAIN-CONTAINING PROTEIN"/>
    <property type="match status" value="1"/>
</dbReference>
<dbReference type="Proteomes" id="UP001374579">
    <property type="component" value="Unassembled WGS sequence"/>
</dbReference>
<dbReference type="EMBL" id="JBAMIC010000012">
    <property type="protein sequence ID" value="KAK7099374.1"/>
    <property type="molecule type" value="Genomic_DNA"/>
</dbReference>
<evidence type="ECO:0008006" key="10">
    <source>
        <dbReference type="Google" id="ProtNLM"/>
    </source>
</evidence>